<name>A0A7W8LL17_9SPIR</name>
<dbReference type="Pfam" id="PF01278">
    <property type="entry name" value="Omptin"/>
    <property type="match status" value="1"/>
</dbReference>
<evidence type="ECO:0000313" key="1">
    <source>
        <dbReference type="EMBL" id="MBB5225002.1"/>
    </source>
</evidence>
<evidence type="ECO:0008006" key="3">
    <source>
        <dbReference type="Google" id="ProtNLM"/>
    </source>
</evidence>
<evidence type="ECO:0000313" key="2">
    <source>
        <dbReference type="Proteomes" id="UP000518887"/>
    </source>
</evidence>
<dbReference type="EMBL" id="JACHFQ010000001">
    <property type="protein sequence ID" value="MBB5225002.1"/>
    <property type="molecule type" value="Genomic_DNA"/>
</dbReference>
<dbReference type="RefSeq" id="WP_184656838.1">
    <property type="nucleotide sequence ID" value="NZ_JACHFQ010000001.1"/>
</dbReference>
<dbReference type="GO" id="GO:0009279">
    <property type="term" value="C:cell outer membrane"/>
    <property type="evidence" value="ECO:0007669"/>
    <property type="project" value="InterPro"/>
</dbReference>
<accession>A0A7W8LL17</accession>
<dbReference type="AlphaFoldDB" id="A0A7W8LL17"/>
<proteinExistence type="predicted"/>
<comment type="caution">
    <text evidence="1">The sequence shown here is derived from an EMBL/GenBank/DDBJ whole genome shotgun (WGS) entry which is preliminary data.</text>
</comment>
<dbReference type="GO" id="GO:0006508">
    <property type="term" value="P:proteolysis"/>
    <property type="evidence" value="ECO:0007669"/>
    <property type="project" value="InterPro"/>
</dbReference>
<protein>
    <recommendedName>
        <fullName evidence="3">Outer membrane protein</fullName>
    </recommendedName>
</protein>
<dbReference type="InterPro" id="IPR020080">
    <property type="entry name" value="OM_adhesin/peptidase_omptin"/>
</dbReference>
<dbReference type="Gene3D" id="2.40.128.90">
    <property type="entry name" value="OMPT-like"/>
    <property type="match status" value="1"/>
</dbReference>
<sequence length="377" mass="43759">MISFSTAEILFNVQSEGRKKIEDIWFSSPSAVDEVTMLFCKQLNIEPSFDKNKKVSPRKTLKPKDEKKSAFSLSVEPLFGMRWGQINEYVFLKESYFKRDKLSELNWEIKPEWYYGAKISGGWKNIFLETGFKIGIPMRSGKMMDSDWQNIQFAAEDGGNTWKTNYSESKNYLEEDFQFSVKAGYDFHLYQIVKIKPAVAFDYQTIKFMGKGGTGWYGKSMNQAGAPYYHYSDTSHQEIKDFSGRKVIGYRRVADYLWLGSDFSIDLPMNFEANTGFFFAPYVYAVSYDNHFLKSVDYADLTYGYFAAFKWNLGLSYTIAKRHSILFNANYFFMRVLRGEDYSKSSSKNSYDLASGYEGGAGARYFDMTLSYRFKIF</sequence>
<reference evidence="1 2" key="1">
    <citation type="submission" date="2020-08" db="EMBL/GenBank/DDBJ databases">
        <title>Genomic Encyclopedia of Type Strains, Phase IV (KMG-IV): sequencing the most valuable type-strain genomes for metagenomic binning, comparative biology and taxonomic classification.</title>
        <authorList>
            <person name="Goeker M."/>
        </authorList>
    </citation>
    <scope>NUCLEOTIDE SEQUENCE [LARGE SCALE GENOMIC DNA]</scope>
    <source>
        <strain evidence="1 2">DSM 103462</strain>
    </source>
</reference>
<dbReference type="InterPro" id="IPR000036">
    <property type="entry name" value="Peptidase_A26_omptin"/>
</dbReference>
<dbReference type="GO" id="GO:0004190">
    <property type="term" value="F:aspartic-type endopeptidase activity"/>
    <property type="evidence" value="ECO:0007669"/>
    <property type="project" value="InterPro"/>
</dbReference>
<dbReference type="InterPro" id="IPR053724">
    <property type="entry name" value="OMP_A26_sf"/>
</dbReference>
<dbReference type="SUPFAM" id="SSF69917">
    <property type="entry name" value="OMPT-like"/>
    <property type="match status" value="1"/>
</dbReference>
<organism evidence="1 2">
    <name type="scientific">Treponema ruminis</name>
    <dbReference type="NCBI Taxonomy" id="744515"/>
    <lineage>
        <taxon>Bacteria</taxon>
        <taxon>Pseudomonadati</taxon>
        <taxon>Spirochaetota</taxon>
        <taxon>Spirochaetia</taxon>
        <taxon>Spirochaetales</taxon>
        <taxon>Treponemataceae</taxon>
        <taxon>Treponema</taxon>
    </lineage>
</organism>
<gene>
    <name evidence="1" type="ORF">HNP76_000342</name>
</gene>
<keyword evidence="2" id="KW-1185">Reference proteome</keyword>
<dbReference type="Proteomes" id="UP000518887">
    <property type="component" value="Unassembled WGS sequence"/>
</dbReference>